<comment type="caution">
    <text evidence="3">The sequence shown here is derived from an EMBL/GenBank/DDBJ whole genome shotgun (WGS) entry which is preliminary data.</text>
</comment>
<organism evidence="3 4">
    <name type="scientific">Peronospora farinosa</name>
    <dbReference type="NCBI Taxonomy" id="134698"/>
    <lineage>
        <taxon>Eukaryota</taxon>
        <taxon>Sar</taxon>
        <taxon>Stramenopiles</taxon>
        <taxon>Oomycota</taxon>
        <taxon>Peronosporomycetes</taxon>
        <taxon>Peronosporales</taxon>
        <taxon>Peronosporaceae</taxon>
        <taxon>Peronospora</taxon>
    </lineage>
</organism>
<evidence type="ECO:0000256" key="1">
    <source>
        <dbReference type="SAM" id="MobiDB-lite"/>
    </source>
</evidence>
<protein>
    <submittedName>
        <fullName evidence="3">Uncharacterized protein</fullName>
    </submittedName>
</protein>
<keyword evidence="2" id="KW-0732">Signal</keyword>
<evidence type="ECO:0000313" key="3">
    <source>
        <dbReference type="EMBL" id="CAH0488710.1"/>
    </source>
</evidence>
<dbReference type="Proteomes" id="UP001157938">
    <property type="component" value="Unassembled WGS sequence"/>
</dbReference>
<proteinExistence type="predicted"/>
<feature type="chain" id="PRO_5046769777" evidence="2">
    <location>
        <begin position="22"/>
        <end position="66"/>
    </location>
</feature>
<dbReference type="EMBL" id="CAKLBC010000848">
    <property type="protein sequence ID" value="CAH0488710.1"/>
    <property type="molecule type" value="Genomic_DNA"/>
</dbReference>
<name>A0ABN8C3M6_9STRA</name>
<feature type="signal peptide" evidence="2">
    <location>
        <begin position="1"/>
        <end position="21"/>
    </location>
</feature>
<dbReference type="PROSITE" id="PS51257">
    <property type="entry name" value="PROKAR_LIPOPROTEIN"/>
    <property type="match status" value="1"/>
</dbReference>
<evidence type="ECO:0000256" key="2">
    <source>
        <dbReference type="SAM" id="SignalP"/>
    </source>
</evidence>
<reference evidence="3 4" key="1">
    <citation type="submission" date="2021-11" db="EMBL/GenBank/DDBJ databases">
        <authorList>
            <person name="Islam A."/>
            <person name="Islam S."/>
            <person name="Flora M.S."/>
            <person name="Rahman M."/>
            <person name="Ziaur R.M."/>
            <person name="Epstein J.H."/>
            <person name="Hassan M."/>
            <person name="Klassen M."/>
            <person name="Woodard K."/>
            <person name="Webb A."/>
            <person name="Webby R.J."/>
            <person name="El Zowalaty M.E."/>
        </authorList>
    </citation>
    <scope>NUCLEOTIDE SEQUENCE [LARGE SCALE GENOMIC DNA]</scope>
    <source>
        <strain evidence="3">Pf1</strain>
    </source>
</reference>
<feature type="compositionally biased region" description="Polar residues" evidence="1">
    <location>
        <begin position="31"/>
        <end position="46"/>
    </location>
</feature>
<keyword evidence="4" id="KW-1185">Reference proteome</keyword>
<accession>A0ABN8C3M6</accession>
<gene>
    <name evidence="3" type="ORF">PFR001_LOCUS4181</name>
</gene>
<evidence type="ECO:0000313" key="4">
    <source>
        <dbReference type="Proteomes" id="UP001157938"/>
    </source>
</evidence>
<feature type="region of interest" description="Disordered" evidence="1">
    <location>
        <begin position="22"/>
        <end position="46"/>
    </location>
</feature>
<sequence>MRLDSLFFVALLFACFNTSSTRSISTSMGSVTPSQKDVPTHEGSYSSTRTIASGYATNAIMPGSGI</sequence>